<reference evidence="1 2" key="1">
    <citation type="submission" date="2024-06" db="EMBL/GenBank/DDBJ databases">
        <title>A chromosome level genome sequence of Diviner's sage (Salvia divinorum).</title>
        <authorList>
            <person name="Ford S.A."/>
            <person name="Ro D.-K."/>
            <person name="Ness R.W."/>
            <person name="Phillips M.A."/>
        </authorList>
    </citation>
    <scope>NUCLEOTIDE SEQUENCE [LARGE SCALE GENOMIC DNA]</scope>
    <source>
        <strain evidence="1">SAF-2024a</strain>
        <tissue evidence="1">Leaf</tissue>
    </source>
</reference>
<keyword evidence="2" id="KW-1185">Reference proteome</keyword>
<gene>
    <name evidence="1" type="ORF">AAHA92_26487</name>
</gene>
<accession>A0ABD1GE36</accession>
<dbReference type="Proteomes" id="UP001567538">
    <property type="component" value="Unassembled WGS sequence"/>
</dbReference>
<protein>
    <submittedName>
        <fullName evidence="1">Malate dehydrogenase (NADP(+))</fullName>
        <ecNumber evidence="1">1.1.1.82</ecNumber>
    </submittedName>
</protein>
<proteinExistence type="predicted"/>
<sequence length="94" mass="10264">MAAVAELTQYTNTAHRFSSEVSYASTRISGHRRLHLRPIKNSGIRCPVTSNEVQAAPAAVKAEEGKKKAECYGVFCLTYDLIALDLLKLGLALK</sequence>
<dbReference type="EC" id="1.1.1.82" evidence="1"/>
<dbReference type="EMBL" id="JBEAFC010000009">
    <property type="protein sequence ID" value="KAL1542386.1"/>
    <property type="molecule type" value="Genomic_DNA"/>
</dbReference>
<keyword evidence="1" id="KW-0560">Oxidoreductase</keyword>
<name>A0ABD1GE36_SALDI</name>
<dbReference type="AlphaFoldDB" id="A0ABD1GE36"/>
<evidence type="ECO:0000313" key="1">
    <source>
        <dbReference type="EMBL" id="KAL1542386.1"/>
    </source>
</evidence>
<dbReference type="GO" id="GO:0046554">
    <property type="term" value="F:L-malate dehydrogenase (NADP+) activity"/>
    <property type="evidence" value="ECO:0007669"/>
    <property type="project" value="UniProtKB-EC"/>
</dbReference>
<organism evidence="1 2">
    <name type="scientific">Salvia divinorum</name>
    <name type="common">Maria pastora</name>
    <name type="synonym">Diviner's sage</name>
    <dbReference type="NCBI Taxonomy" id="28513"/>
    <lineage>
        <taxon>Eukaryota</taxon>
        <taxon>Viridiplantae</taxon>
        <taxon>Streptophyta</taxon>
        <taxon>Embryophyta</taxon>
        <taxon>Tracheophyta</taxon>
        <taxon>Spermatophyta</taxon>
        <taxon>Magnoliopsida</taxon>
        <taxon>eudicotyledons</taxon>
        <taxon>Gunneridae</taxon>
        <taxon>Pentapetalae</taxon>
        <taxon>asterids</taxon>
        <taxon>lamiids</taxon>
        <taxon>Lamiales</taxon>
        <taxon>Lamiaceae</taxon>
        <taxon>Nepetoideae</taxon>
        <taxon>Mentheae</taxon>
        <taxon>Salviinae</taxon>
        <taxon>Salvia</taxon>
        <taxon>Salvia subgen. Calosphace</taxon>
    </lineage>
</organism>
<comment type="caution">
    <text evidence="1">The sequence shown here is derived from an EMBL/GenBank/DDBJ whole genome shotgun (WGS) entry which is preliminary data.</text>
</comment>
<evidence type="ECO:0000313" key="2">
    <source>
        <dbReference type="Proteomes" id="UP001567538"/>
    </source>
</evidence>